<evidence type="ECO:0000313" key="6">
    <source>
        <dbReference type="Proteomes" id="UP000033580"/>
    </source>
</evidence>
<dbReference type="PROSITE" id="PS50088">
    <property type="entry name" value="ANK_REPEAT"/>
    <property type="match status" value="1"/>
</dbReference>
<dbReference type="PANTHER" id="PTHR24198">
    <property type="entry name" value="ANKYRIN REPEAT AND PROTEIN KINASE DOMAIN-CONTAINING PROTEIN"/>
    <property type="match status" value="1"/>
</dbReference>
<feature type="signal peptide" evidence="4">
    <location>
        <begin position="1"/>
        <end position="25"/>
    </location>
</feature>
<keyword evidence="4" id="KW-0732">Signal</keyword>
<name>A0A0F3RK49_ORITS</name>
<evidence type="ECO:0000313" key="5">
    <source>
        <dbReference type="EMBL" id="KJW06507.1"/>
    </source>
</evidence>
<evidence type="ECO:0000256" key="2">
    <source>
        <dbReference type="ARBA" id="ARBA00023043"/>
    </source>
</evidence>
<dbReference type="Proteomes" id="UP000033580">
    <property type="component" value="Unassembled WGS sequence"/>
</dbReference>
<sequence>ITFTIWFRLECFTVYALLLSLPSAAQDSLYGGSSFSFHNWTFTSKINSPYLDAHTIQVYYEFFEKYPTYCNDHIALLLKYNADVNIENNQGNTPLSDAVECKCVEPLAIMLKHNSTGINKKYDEGETLLHIAVRNKIIDVIQLLIDYGADIDAKDDNGITTIDYAAKSGNVDVFTLLTEQPVPWY</sequence>
<keyword evidence="2 3" id="KW-0040">ANK repeat</keyword>
<dbReference type="SMART" id="SM00248">
    <property type="entry name" value="ANK"/>
    <property type="match status" value="3"/>
</dbReference>
<reference evidence="5 6" key="1">
    <citation type="submission" date="2015-01" db="EMBL/GenBank/DDBJ databases">
        <title>Genome Sequencing of Rickettsiales.</title>
        <authorList>
            <person name="Daugherty S.C."/>
            <person name="Su Q."/>
            <person name="Abolude K."/>
            <person name="Beier-Sexton M."/>
            <person name="Carlyon J.A."/>
            <person name="Carter R."/>
            <person name="Day N.P."/>
            <person name="Dumler S.J."/>
            <person name="Dyachenko V."/>
            <person name="Godinez A."/>
            <person name="Kurtti T.J."/>
            <person name="Lichay M."/>
            <person name="Mullins K.E."/>
            <person name="Ott S."/>
            <person name="Pappas-Brown V."/>
            <person name="Paris D.H."/>
            <person name="Patel P."/>
            <person name="Richards A.L."/>
            <person name="Sadzewicz L."/>
            <person name="Sears K."/>
            <person name="Seidman D."/>
            <person name="Sengamalay N."/>
            <person name="Stenos J."/>
            <person name="Tallon L.J."/>
            <person name="Vincent G."/>
            <person name="Fraser C.M."/>
            <person name="Munderloh U."/>
            <person name="Dunning-Hotopp J.C."/>
        </authorList>
    </citation>
    <scope>NUCLEOTIDE SEQUENCE [LARGE SCALE GENOMIC DNA]</scope>
    <source>
        <strain evidence="5 6">UT144</strain>
    </source>
</reference>
<organism evidence="5 6">
    <name type="scientific">Orientia tsutsugamushi str. UT144</name>
    <dbReference type="NCBI Taxonomy" id="1441384"/>
    <lineage>
        <taxon>Bacteria</taxon>
        <taxon>Pseudomonadati</taxon>
        <taxon>Pseudomonadota</taxon>
        <taxon>Alphaproteobacteria</taxon>
        <taxon>Rickettsiales</taxon>
        <taxon>Rickettsiaceae</taxon>
        <taxon>Rickettsieae</taxon>
        <taxon>Orientia</taxon>
    </lineage>
</organism>
<dbReference type="SUPFAM" id="SSF48403">
    <property type="entry name" value="Ankyrin repeat"/>
    <property type="match status" value="1"/>
</dbReference>
<feature type="non-terminal residue" evidence="5">
    <location>
        <position position="1"/>
    </location>
</feature>
<evidence type="ECO:0000256" key="1">
    <source>
        <dbReference type="ARBA" id="ARBA00022737"/>
    </source>
</evidence>
<feature type="repeat" description="ANK" evidence="3">
    <location>
        <begin position="124"/>
        <end position="156"/>
    </location>
</feature>
<feature type="chain" id="PRO_5002466016" evidence="4">
    <location>
        <begin position="26"/>
        <end position="185"/>
    </location>
</feature>
<proteinExistence type="predicted"/>
<evidence type="ECO:0000256" key="4">
    <source>
        <dbReference type="SAM" id="SignalP"/>
    </source>
</evidence>
<protein>
    <submittedName>
        <fullName evidence="5">Ankyrin repeat family protein</fullName>
    </submittedName>
</protein>
<dbReference type="EMBL" id="LAOR01000115">
    <property type="protein sequence ID" value="KJW06507.1"/>
    <property type="molecule type" value="Genomic_DNA"/>
</dbReference>
<dbReference type="InterPro" id="IPR036770">
    <property type="entry name" value="Ankyrin_rpt-contain_sf"/>
</dbReference>
<evidence type="ECO:0000256" key="3">
    <source>
        <dbReference type="PROSITE-ProRule" id="PRU00023"/>
    </source>
</evidence>
<comment type="caution">
    <text evidence="5">The sequence shown here is derived from an EMBL/GenBank/DDBJ whole genome shotgun (WGS) entry which is preliminary data.</text>
</comment>
<dbReference type="Pfam" id="PF12796">
    <property type="entry name" value="Ank_2"/>
    <property type="match status" value="1"/>
</dbReference>
<dbReference type="InterPro" id="IPR002110">
    <property type="entry name" value="Ankyrin_rpt"/>
</dbReference>
<dbReference type="PANTHER" id="PTHR24198:SF165">
    <property type="entry name" value="ANKYRIN REPEAT-CONTAINING PROTEIN-RELATED"/>
    <property type="match status" value="1"/>
</dbReference>
<accession>A0A0F3RK49</accession>
<dbReference type="AlphaFoldDB" id="A0A0F3RK49"/>
<dbReference type="PATRIC" id="fig|1441384.3.peg.213"/>
<gene>
    <name evidence="5" type="ORF">OTUT144_1464</name>
</gene>
<dbReference type="Gene3D" id="1.25.40.20">
    <property type="entry name" value="Ankyrin repeat-containing domain"/>
    <property type="match status" value="1"/>
</dbReference>
<keyword evidence="1" id="KW-0677">Repeat</keyword>
<dbReference type="PROSITE" id="PS50297">
    <property type="entry name" value="ANK_REP_REGION"/>
    <property type="match status" value="1"/>
</dbReference>